<comment type="caution">
    <text evidence="6">The sequence shown here is derived from an EMBL/GenBank/DDBJ whole genome shotgun (WGS) entry which is preliminary data.</text>
</comment>
<dbReference type="PANTHER" id="PTHR42681:SF1">
    <property type="entry name" value="MALONYL-COA-ACYL CARRIER PROTEIN TRANSACYLASE, MITOCHONDRIAL"/>
    <property type="match status" value="1"/>
</dbReference>
<evidence type="ECO:0000256" key="2">
    <source>
        <dbReference type="ARBA" id="ARBA00022679"/>
    </source>
</evidence>
<dbReference type="SUPFAM" id="SSF52151">
    <property type="entry name" value="FabD/lysophospholipase-like"/>
    <property type="match status" value="1"/>
</dbReference>
<dbReference type="InterPro" id="IPR014043">
    <property type="entry name" value="Acyl_transferase_dom"/>
</dbReference>
<sequence>MKAVLFPGQGIQRKGMGRELFGRYPDLVAAADRILGYSLEELCLDDPRDELSRTAFTQPAIFVVSMLAYYDRRNAGLQEPDFLAGHSVGEIGALAAAGAFDFETGLILVQRRAALMGQADGGGLVAVVGPPSEVVASLLSAAGLQGLSVANFNTPTQTVVGGPVEQLETFLRQCSDQGHRAVRLRVSGAFHTAAMQEASDRFRGFLAGIGIGRPRIPVALNVTGRLHSGEDLRDVLAAQIASPVLWSRCVEALAAAGADEFEEVPSPGVLTKMVAEIRSCWSAGPLARLADSLAPPSFREVFGCRPLFGGGLGRGMAGVDLVRALASAGAFGFLDTEDLPLALVEDGLKSLASDPAVGRRYGACLSPSPLDPGREDVLIDLFIRSNVPAIEMRGFDQPSGAAARYRNGSAGQVLARVGCRAAADRFLEPAAGDGKPFAAALCVDMGFWRSAGGGTLDLLRELLAMRAEGRNSGRPAGRVLIGVLGVCGSRDGAATAFSMGCDFIHSGSTMVFAEEARLQDGARLAIYGGAEGVVETLPDWWLPELASRSMFWLECGATSQEIRSLQDLYLRGSAGMAEIYDVISQLGIELRHRIGKPETHEARGTLREAAAVVFGSRTVPCDPAFLRFREWSGLRGSDPSQSLSASTIADLLIPGMPAGEIQAAKGDRPWN</sequence>
<protein>
    <recommendedName>
        <fullName evidence="1">[acyl-carrier-protein] S-malonyltransferase</fullName>
        <ecNumber evidence="1">2.3.1.39</ecNumber>
    </recommendedName>
</protein>
<dbReference type="Proteomes" id="UP000004382">
    <property type="component" value="Unassembled WGS sequence"/>
</dbReference>
<dbReference type="Gene3D" id="3.40.366.10">
    <property type="entry name" value="Malonyl-Coenzyme A Acyl Carrier Protein, domain 2"/>
    <property type="match status" value="1"/>
</dbReference>
<dbReference type="AlphaFoldDB" id="H1KFY9"/>
<dbReference type="InterPro" id="IPR050858">
    <property type="entry name" value="Mal-CoA-ACP_Trans/PKS_FabD"/>
</dbReference>
<proteinExistence type="predicted"/>
<dbReference type="SUPFAM" id="SSF55048">
    <property type="entry name" value="Probable ACP-binding domain of malonyl-CoA ACP transacylase"/>
    <property type="match status" value="1"/>
</dbReference>
<dbReference type="GO" id="GO:0006633">
    <property type="term" value="P:fatty acid biosynthetic process"/>
    <property type="evidence" value="ECO:0007669"/>
    <property type="project" value="TreeGrafter"/>
</dbReference>
<dbReference type="SMART" id="SM00827">
    <property type="entry name" value="PKS_AT"/>
    <property type="match status" value="1"/>
</dbReference>
<dbReference type="InterPro" id="IPR016035">
    <property type="entry name" value="Acyl_Trfase/lysoPLipase"/>
</dbReference>
<feature type="domain" description="Malonyl-CoA:ACP transacylase (MAT)" evidence="5">
    <location>
        <begin position="5"/>
        <end position="289"/>
    </location>
</feature>
<keyword evidence="2 6" id="KW-0808">Transferase</keyword>
<dbReference type="InterPro" id="IPR016036">
    <property type="entry name" value="Malonyl_transacylase_ACP-bd"/>
</dbReference>
<dbReference type="EC" id="2.3.1.39" evidence="1"/>
<accession>H1KFY9</accession>
<keyword evidence="3 6" id="KW-0012">Acyltransferase</keyword>
<dbReference type="GO" id="GO:0004314">
    <property type="term" value="F:[acyl-carrier-protein] S-malonyltransferase activity"/>
    <property type="evidence" value="ECO:0007669"/>
    <property type="project" value="UniProtKB-EC"/>
</dbReference>
<evidence type="ECO:0000313" key="7">
    <source>
        <dbReference type="Proteomes" id="UP000004382"/>
    </source>
</evidence>
<dbReference type="GO" id="GO:0005829">
    <property type="term" value="C:cytosol"/>
    <property type="evidence" value="ECO:0007669"/>
    <property type="project" value="TreeGrafter"/>
</dbReference>
<name>H1KFY9_METEX</name>
<gene>
    <name evidence="6" type="ORF">MetexDRAFT_1551</name>
</gene>
<organism evidence="6 7">
    <name type="scientific">Methylorubrum extorquens DSM 13060</name>
    <dbReference type="NCBI Taxonomy" id="882800"/>
    <lineage>
        <taxon>Bacteria</taxon>
        <taxon>Pseudomonadati</taxon>
        <taxon>Pseudomonadota</taxon>
        <taxon>Alphaproteobacteria</taxon>
        <taxon>Hyphomicrobiales</taxon>
        <taxon>Methylobacteriaceae</taxon>
        <taxon>Methylorubrum</taxon>
    </lineage>
</organism>
<dbReference type="EMBL" id="AGJK01000028">
    <property type="protein sequence ID" value="EHP93558.1"/>
    <property type="molecule type" value="Genomic_DNA"/>
</dbReference>
<dbReference type="InterPro" id="IPR013785">
    <property type="entry name" value="Aldolase_TIM"/>
</dbReference>
<dbReference type="PANTHER" id="PTHR42681">
    <property type="entry name" value="MALONYL-COA-ACYL CARRIER PROTEIN TRANSACYLASE, MITOCHONDRIAL"/>
    <property type="match status" value="1"/>
</dbReference>
<evidence type="ECO:0000256" key="4">
    <source>
        <dbReference type="ARBA" id="ARBA00048462"/>
    </source>
</evidence>
<dbReference type="Gene3D" id="3.20.20.70">
    <property type="entry name" value="Aldolase class I"/>
    <property type="match status" value="1"/>
</dbReference>
<dbReference type="PATRIC" id="fig|882800.3.peg.1521"/>
<dbReference type="Gene3D" id="3.30.70.250">
    <property type="entry name" value="Malonyl-CoA ACP transacylase, ACP-binding"/>
    <property type="match status" value="1"/>
</dbReference>
<evidence type="ECO:0000256" key="3">
    <source>
        <dbReference type="ARBA" id="ARBA00023315"/>
    </source>
</evidence>
<evidence type="ECO:0000313" key="6">
    <source>
        <dbReference type="EMBL" id="EHP93558.1"/>
    </source>
</evidence>
<dbReference type="Pfam" id="PF00698">
    <property type="entry name" value="Acyl_transf_1"/>
    <property type="match status" value="1"/>
</dbReference>
<evidence type="ECO:0000256" key="1">
    <source>
        <dbReference type="ARBA" id="ARBA00013258"/>
    </source>
</evidence>
<comment type="catalytic activity">
    <reaction evidence="4">
        <text>holo-[ACP] + malonyl-CoA = malonyl-[ACP] + CoA</text>
        <dbReference type="Rhea" id="RHEA:41792"/>
        <dbReference type="Rhea" id="RHEA-COMP:9623"/>
        <dbReference type="Rhea" id="RHEA-COMP:9685"/>
        <dbReference type="ChEBI" id="CHEBI:57287"/>
        <dbReference type="ChEBI" id="CHEBI:57384"/>
        <dbReference type="ChEBI" id="CHEBI:64479"/>
        <dbReference type="ChEBI" id="CHEBI:78449"/>
        <dbReference type="EC" id="2.3.1.39"/>
    </reaction>
</comment>
<dbReference type="SUPFAM" id="SSF51412">
    <property type="entry name" value="Inosine monophosphate dehydrogenase (IMPDH)"/>
    <property type="match status" value="1"/>
</dbReference>
<dbReference type="RefSeq" id="WP_003598540.1">
    <property type="nucleotide sequence ID" value="NZ_AGJK01000028.1"/>
</dbReference>
<reference evidence="6 7" key="1">
    <citation type="submission" date="2011-09" db="EMBL/GenBank/DDBJ databases">
        <title>The draft genome of Methylobacterium extorquens DSM 13060.</title>
        <authorList>
            <consortium name="US DOE Joint Genome Institute (JGI-PGF)"/>
            <person name="Lucas S."/>
            <person name="Han J."/>
            <person name="Lapidus A."/>
            <person name="Cheng J.-F."/>
            <person name="Goodwin L."/>
            <person name="Pitluck S."/>
            <person name="Peters L."/>
            <person name="Land M.L."/>
            <person name="Hauser L."/>
            <person name="Koskimaki J."/>
            <person name="Halonen O."/>
            <person name="Pirttila A."/>
            <person name="Frank C."/>
            <person name="Woyke T.J."/>
        </authorList>
    </citation>
    <scope>NUCLEOTIDE SEQUENCE [LARGE SCALE GENOMIC DNA]</scope>
    <source>
        <strain evidence="6 7">DSM 13060</strain>
    </source>
</reference>
<dbReference type="InterPro" id="IPR001227">
    <property type="entry name" value="Ac_transferase_dom_sf"/>
</dbReference>
<evidence type="ECO:0000259" key="5">
    <source>
        <dbReference type="SMART" id="SM00827"/>
    </source>
</evidence>